<sequence length="334" mass="36417">MGFLRDGIPRKENGKIDFRPKVYHGHYLLLVILGFLLPPLAVAARFGIGKDFFINCVLTLCGYIPGHGHNFFVQNIRDNRNRGRTPKWAIRYGLVNDDYLKKQKKKRQWVGRYNHENSSRVMVDDDGNEFRYDRDHTFEDGEGPAQPRRRDDPTLLADERYYNEHRPGPSARDSSDPYSLRRNSSSSGGAFGGAPGAGEAERRNARNRSKGRAFLGSRKKSDRHALAGEAMGDPYTNGYGNGTGSRDDSFSSSLDGRPSAGGRYDSFDDEGPEDADARYRPGGSSGRAGNGSTRYGPSGSGGSAGYGAGASSGRKATGSSSSGRVANDGLDHNF</sequence>
<dbReference type="OrthoDB" id="2152119at2759"/>
<evidence type="ECO:0000256" key="1">
    <source>
        <dbReference type="ARBA" id="ARBA00004370"/>
    </source>
</evidence>
<dbReference type="GO" id="GO:0016020">
    <property type="term" value="C:membrane"/>
    <property type="evidence" value="ECO:0007669"/>
    <property type="project" value="UniProtKB-SubCell"/>
</dbReference>
<feature type="compositionally biased region" description="Low complexity" evidence="6">
    <location>
        <begin position="311"/>
        <end position="323"/>
    </location>
</feature>
<evidence type="ECO:0000256" key="5">
    <source>
        <dbReference type="ARBA" id="ARBA00023136"/>
    </source>
</evidence>
<evidence type="ECO:0000256" key="6">
    <source>
        <dbReference type="SAM" id="MobiDB-lite"/>
    </source>
</evidence>
<dbReference type="InterPro" id="IPR000612">
    <property type="entry name" value="PMP3"/>
</dbReference>
<gene>
    <name evidence="8" type="ORF">BDZ90DRAFT_276492</name>
</gene>
<comment type="subcellular location">
    <subcellularLocation>
        <location evidence="1">Membrane</location>
    </subcellularLocation>
</comment>
<protein>
    <submittedName>
        <fullName evidence="8">Uncharacterized protein</fullName>
    </submittedName>
</protein>
<dbReference type="Proteomes" id="UP000245884">
    <property type="component" value="Unassembled WGS sequence"/>
</dbReference>
<evidence type="ECO:0000313" key="8">
    <source>
        <dbReference type="EMBL" id="PWN29979.1"/>
    </source>
</evidence>
<evidence type="ECO:0000256" key="3">
    <source>
        <dbReference type="ARBA" id="ARBA00022692"/>
    </source>
</evidence>
<dbReference type="PANTHER" id="PTHR21659">
    <property type="entry name" value="HYDROPHOBIC PROTEIN RCI2 LOW TEMPERATURE AND SALT RESPONSIVE PROTEIN LTI6 -RELATED"/>
    <property type="match status" value="1"/>
</dbReference>
<feature type="compositionally biased region" description="Gly residues" evidence="6">
    <location>
        <begin position="298"/>
        <end position="310"/>
    </location>
</feature>
<evidence type="ECO:0000256" key="2">
    <source>
        <dbReference type="ARBA" id="ARBA00009530"/>
    </source>
</evidence>
<organism evidence="8 9">
    <name type="scientific">Jaminaea rosea</name>
    <dbReference type="NCBI Taxonomy" id="1569628"/>
    <lineage>
        <taxon>Eukaryota</taxon>
        <taxon>Fungi</taxon>
        <taxon>Dikarya</taxon>
        <taxon>Basidiomycota</taxon>
        <taxon>Ustilaginomycotina</taxon>
        <taxon>Exobasidiomycetes</taxon>
        <taxon>Microstromatales</taxon>
        <taxon>Microstromatales incertae sedis</taxon>
        <taxon>Jaminaea</taxon>
    </lineage>
</organism>
<accession>A0A316UXE1</accession>
<dbReference type="EMBL" id="KZ819662">
    <property type="protein sequence ID" value="PWN29979.1"/>
    <property type="molecule type" value="Genomic_DNA"/>
</dbReference>
<dbReference type="AlphaFoldDB" id="A0A316UXE1"/>
<reference evidence="8 9" key="1">
    <citation type="journal article" date="2018" name="Mol. Biol. Evol.">
        <title>Broad Genomic Sampling Reveals a Smut Pathogenic Ancestry of the Fungal Clade Ustilaginomycotina.</title>
        <authorList>
            <person name="Kijpornyongpan T."/>
            <person name="Mondo S.J."/>
            <person name="Barry K."/>
            <person name="Sandor L."/>
            <person name="Lee J."/>
            <person name="Lipzen A."/>
            <person name="Pangilinan J."/>
            <person name="LaButti K."/>
            <person name="Hainaut M."/>
            <person name="Henrissat B."/>
            <person name="Grigoriev I.V."/>
            <person name="Spatafora J.W."/>
            <person name="Aime M.C."/>
        </authorList>
    </citation>
    <scope>NUCLEOTIDE SEQUENCE [LARGE SCALE GENOMIC DNA]</scope>
    <source>
        <strain evidence="8 9">MCA 5214</strain>
    </source>
</reference>
<dbReference type="GeneID" id="37030757"/>
<name>A0A316UXE1_9BASI</name>
<keyword evidence="4 7" id="KW-1133">Transmembrane helix</keyword>
<dbReference type="PANTHER" id="PTHR21659:SF85">
    <property type="entry name" value="EXPRESSED PROTEIN"/>
    <property type="match status" value="1"/>
</dbReference>
<keyword evidence="5 7" id="KW-0472">Membrane</keyword>
<proteinExistence type="inferred from homology"/>
<dbReference type="RefSeq" id="XP_025364591.1">
    <property type="nucleotide sequence ID" value="XM_025508934.1"/>
</dbReference>
<evidence type="ECO:0000256" key="7">
    <source>
        <dbReference type="SAM" id="Phobius"/>
    </source>
</evidence>
<keyword evidence="9" id="KW-1185">Reference proteome</keyword>
<feature type="compositionally biased region" description="Basic residues" evidence="6">
    <location>
        <begin position="205"/>
        <end position="222"/>
    </location>
</feature>
<dbReference type="Pfam" id="PF01679">
    <property type="entry name" value="Pmp3"/>
    <property type="match status" value="1"/>
</dbReference>
<feature type="region of interest" description="Disordered" evidence="6">
    <location>
        <begin position="132"/>
        <end position="334"/>
    </location>
</feature>
<feature type="transmembrane region" description="Helical" evidence="7">
    <location>
        <begin position="27"/>
        <end position="46"/>
    </location>
</feature>
<evidence type="ECO:0000256" key="4">
    <source>
        <dbReference type="ARBA" id="ARBA00022989"/>
    </source>
</evidence>
<feature type="compositionally biased region" description="Basic and acidic residues" evidence="6">
    <location>
        <begin position="148"/>
        <end position="167"/>
    </location>
</feature>
<evidence type="ECO:0000313" key="9">
    <source>
        <dbReference type="Proteomes" id="UP000245884"/>
    </source>
</evidence>
<keyword evidence="3 7" id="KW-0812">Transmembrane</keyword>
<comment type="similarity">
    <text evidence="2">Belongs to the UPF0057 (PMP3) family.</text>
</comment>